<protein>
    <recommendedName>
        <fullName evidence="3">Pyrrolo-quinoline quinone repeat domain-containing protein</fullName>
    </recommendedName>
</protein>
<evidence type="ECO:0000259" key="3">
    <source>
        <dbReference type="Pfam" id="PF13360"/>
    </source>
</evidence>
<feature type="region of interest" description="Disordered" evidence="1">
    <location>
        <begin position="1"/>
        <end position="21"/>
    </location>
</feature>
<dbReference type="EMBL" id="BNJF01000002">
    <property type="protein sequence ID" value="GHO46484.1"/>
    <property type="molecule type" value="Genomic_DNA"/>
</dbReference>
<dbReference type="SUPFAM" id="SSF50998">
    <property type="entry name" value="Quinoprotein alcohol dehydrogenase-like"/>
    <property type="match status" value="1"/>
</dbReference>
<dbReference type="InterPro" id="IPR002372">
    <property type="entry name" value="PQQ_rpt_dom"/>
</dbReference>
<dbReference type="PANTHER" id="PTHR34512">
    <property type="entry name" value="CELL SURFACE PROTEIN"/>
    <property type="match status" value="1"/>
</dbReference>
<keyword evidence="5" id="KW-1185">Reference proteome</keyword>
<feature type="domain" description="Pyrrolo-quinoline quinone repeat" evidence="3">
    <location>
        <begin position="206"/>
        <end position="283"/>
    </location>
</feature>
<feature type="domain" description="Pyrrolo-quinoline quinone repeat" evidence="3">
    <location>
        <begin position="304"/>
        <end position="394"/>
    </location>
</feature>
<keyword evidence="2" id="KW-1133">Transmembrane helix</keyword>
<dbReference type="RefSeq" id="WP_220195859.1">
    <property type="nucleotide sequence ID" value="NZ_BNJF01000002.1"/>
</dbReference>
<evidence type="ECO:0000256" key="2">
    <source>
        <dbReference type="SAM" id="Phobius"/>
    </source>
</evidence>
<dbReference type="Pfam" id="PF13360">
    <property type="entry name" value="PQQ_2"/>
    <property type="match status" value="2"/>
</dbReference>
<gene>
    <name evidence="4" type="ORF">KSX_46470</name>
</gene>
<keyword evidence="2" id="KW-0472">Membrane</keyword>
<dbReference type="InterPro" id="IPR015943">
    <property type="entry name" value="WD40/YVTN_repeat-like_dom_sf"/>
</dbReference>
<keyword evidence="2" id="KW-0812">Transmembrane</keyword>
<evidence type="ECO:0000256" key="1">
    <source>
        <dbReference type="SAM" id="MobiDB-lite"/>
    </source>
</evidence>
<dbReference type="PANTHER" id="PTHR34512:SF30">
    <property type="entry name" value="OUTER MEMBRANE PROTEIN ASSEMBLY FACTOR BAMB"/>
    <property type="match status" value="1"/>
</dbReference>
<dbReference type="AlphaFoldDB" id="A0A8J3HZA0"/>
<dbReference type="SMART" id="SM00564">
    <property type="entry name" value="PQQ"/>
    <property type="match status" value="7"/>
</dbReference>
<dbReference type="InterPro" id="IPR018391">
    <property type="entry name" value="PQQ_b-propeller_rpt"/>
</dbReference>
<dbReference type="Gene3D" id="2.40.128.630">
    <property type="match status" value="2"/>
</dbReference>
<accession>A0A8J3HZA0</accession>
<proteinExistence type="predicted"/>
<evidence type="ECO:0000313" key="5">
    <source>
        <dbReference type="Proteomes" id="UP000612362"/>
    </source>
</evidence>
<dbReference type="Gene3D" id="2.130.10.10">
    <property type="entry name" value="YVTN repeat-like/Quinoprotein amine dehydrogenase"/>
    <property type="match status" value="1"/>
</dbReference>
<feature type="region of interest" description="Disordered" evidence="1">
    <location>
        <begin position="59"/>
        <end position="90"/>
    </location>
</feature>
<evidence type="ECO:0000313" key="4">
    <source>
        <dbReference type="EMBL" id="GHO46484.1"/>
    </source>
</evidence>
<organism evidence="4 5">
    <name type="scientific">Ktedonospora formicarum</name>
    <dbReference type="NCBI Taxonomy" id="2778364"/>
    <lineage>
        <taxon>Bacteria</taxon>
        <taxon>Bacillati</taxon>
        <taxon>Chloroflexota</taxon>
        <taxon>Ktedonobacteria</taxon>
        <taxon>Ktedonobacterales</taxon>
        <taxon>Ktedonobacteraceae</taxon>
        <taxon>Ktedonospora</taxon>
    </lineage>
</organism>
<dbReference type="Proteomes" id="UP000612362">
    <property type="component" value="Unassembled WGS sequence"/>
</dbReference>
<sequence length="545" mass="59709">MNHDETNFTPENLDDQIEHPTNWLAPDERRMLWDLNQTYKEQQNANAQSLQHVWTRLERERQGQHARNAPIDLQQRKRTMKDTSSLDGSSRGNIKRTLSLLVAVLVVAIVAGSAALIFNSASNAHKQGGNTANKPKPTSTPVVNASGIYITYMNKQGRYVASKIDSKTHKPVWTYERKDLNDTGDPIVYGDTVYLNASDDMASKSHLIALDATTGKERWDVEFKPNLFTDANGSGPNNMGYLTPPVISDGQVFVEDRTGTVFAFNSKTGKQNWTYKSGASALVSTYFTDPNTGKKDLAGSTIYTGSIPTVSNGVLYSAQHNIIFAVDIKTGKQIWKLKPVSDDQVFNDAQVIDGVIYAISCSISEHHAGQVYQSYVFAFNATDGKQNWKNAVDGMANGGLAIDSGRIYVIASPGPMTDNGSTLNVVHAINMQGKEIWHRDFSDPVVYTLSAGSGYVSVSGGTFAQGKTLSYTLFVLNGADGHDAWKKDIIADPASIVEGVLYVKGEREVIAYDLATHAELWRAKCGSDLEERTDYSFPGLVNVVP</sequence>
<name>A0A8J3HZA0_9CHLR</name>
<comment type="caution">
    <text evidence="4">The sequence shown here is derived from an EMBL/GenBank/DDBJ whole genome shotgun (WGS) entry which is preliminary data.</text>
</comment>
<dbReference type="InterPro" id="IPR011047">
    <property type="entry name" value="Quinoprotein_ADH-like_sf"/>
</dbReference>
<feature type="transmembrane region" description="Helical" evidence="2">
    <location>
        <begin position="98"/>
        <end position="118"/>
    </location>
</feature>
<reference evidence="4" key="1">
    <citation type="submission" date="2020-10" db="EMBL/GenBank/DDBJ databases">
        <title>Taxonomic study of unclassified bacteria belonging to the class Ktedonobacteria.</title>
        <authorList>
            <person name="Yabe S."/>
            <person name="Wang C.M."/>
            <person name="Zheng Y."/>
            <person name="Sakai Y."/>
            <person name="Cavaletti L."/>
            <person name="Monciardini P."/>
            <person name="Donadio S."/>
        </authorList>
    </citation>
    <scope>NUCLEOTIDE SEQUENCE</scope>
    <source>
        <strain evidence="4">SOSP1-1</strain>
    </source>
</reference>